<keyword evidence="2" id="KW-1185">Reference proteome</keyword>
<name>A0A165B2Q2_EXIGL</name>
<reference evidence="1 2" key="1">
    <citation type="journal article" date="2016" name="Mol. Biol. Evol.">
        <title>Comparative Genomics of Early-Diverging Mushroom-Forming Fungi Provides Insights into the Origins of Lignocellulose Decay Capabilities.</title>
        <authorList>
            <person name="Nagy L.G."/>
            <person name="Riley R."/>
            <person name="Tritt A."/>
            <person name="Adam C."/>
            <person name="Daum C."/>
            <person name="Floudas D."/>
            <person name="Sun H."/>
            <person name="Yadav J.S."/>
            <person name="Pangilinan J."/>
            <person name="Larsson K.H."/>
            <person name="Matsuura K."/>
            <person name="Barry K."/>
            <person name="Labutti K."/>
            <person name="Kuo R."/>
            <person name="Ohm R.A."/>
            <person name="Bhattacharya S.S."/>
            <person name="Shirouzu T."/>
            <person name="Yoshinaga Y."/>
            <person name="Martin F.M."/>
            <person name="Grigoriev I.V."/>
            <person name="Hibbett D.S."/>
        </authorList>
    </citation>
    <scope>NUCLEOTIDE SEQUENCE [LARGE SCALE GENOMIC DNA]</scope>
    <source>
        <strain evidence="1 2">HHB12029</strain>
    </source>
</reference>
<dbReference type="InParanoid" id="A0A165B2Q2"/>
<accession>A0A165B2Q2</accession>
<dbReference type="AlphaFoldDB" id="A0A165B2Q2"/>
<sequence length="207" mass="22239">MMNETPDDDRFPISFSLALCITFSNAKHYRSPFSPSPLNPYNLMVLTFMSTMFRVLGHNPQSVLNAEVEAGAKLTSGCERVSLGPGDEIFVLHTPDLASALWAGTRVQRSRPIHSPPLCAGTRLQLSRTMWDSCVRGDEAAAVSHHAPRVASSPCTHPARVGRDRCSLVPVNGPDTSTGFHHVAPAVPRPSLHCSSSSPATSSSPLV</sequence>
<dbReference type="EMBL" id="KV426574">
    <property type="protein sequence ID" value="KZV79712.1"/>
    <property type="molecule type" value="Genomic_DNA"/>
</dbReference>
<evidence type="ECO:0000313" key="2">
    <source>
        <dbReference type="Proteomes" id="UP000077266"/>
    </source>
</evidence>
<gene>
    <name evidence="1" type="ORF">EXIGLDRAFT_781947</name>
</gene>
<evidence type="ECO:0000313" key="1">
    <source>
        <dbReference type="EMBL" id="KZV79712.1"/>
    </source>
</evidence>
<dbReference type="OrthoDB" id="2017974at2759"/>
<protein>
    <submittedName>
        <fullName evidence="1">Uncharacterized protein</fullName>
    </submittedName>
</protein>
<dbReference type="Proteomes" id="UP000077266">
    <property type="component" value="Unassembled WGS sequence"/>
</dbReference>
<organism evidence="1 2">
    <name type="scientific">Exidia glandulosa HHB12029</name>
    <dbReference type="NCBI Taxonomy" id="1314781"/>
    <lineage>
        <taxon>Eukaryota</taxon>
        <taxon>Fungi</taxon>
        <taxon>Dikarya</taxon>
        <taxon>Basidiomycota</taxon>
        <taxon>Agaricomycotina</taxon>
        <taxon>Agaricomycetes</taxon>
        <taxon>Auriculariales</taxon>
        <taxon>Exidiaceae</taxon>
        <taxon>Exidia</taxon>
    </lineage>
</organism>
<proteinExistence type="predicted"/>